<feature type="domain" description="F-box" evidence="1">
    <location>
        <begin position="51"/>
        <end position="87"/>
    </location>
</feature>
<dbReference type="EMBL" id="JARK01001347">
    <property type="protein sequence ID" value="EYC26105.1"/>
    <property type="molecule type" value="Genomic_DNA"/>
</dbReference>
<gene>
    <name evidence="2" type="primary">Acey_s0011.g1562</name>
    <name evidence="2" type="ORF">Y032_0011g1562</name>
</gene>
<reference evidence="3" key="1">
    <citation type="journal article" date="2015" name="Nat. Genet.">
        <title>The genome and transcriptome of the zoonotic hookworm Ancylostoma ceylanicum identify infection-specific gene families.</title>
        <authorList>
            <person name="Schwarz E.M."/>
            <person name="Hu Y."/>
            <person name="Antoshechkin I."/>
            <person name="Miller M.M."/>
            <person name="Sternberg P.W."/>
            <person name="Aroian R.V."/>
        </authorList>
    </citation>
    <scope>NUCLEOTIDE SEQUENCE</scope>
    <source>
        <strain evidence="3">HY135</strain>
    </source>
</reference>
<dbReference type="Pfam" id="PF00646">
    <property type="entry name" value="F-box"/>
    <property type="match status" value="1"/>
</dbReference>
<organism evidence="2 3">
    <name type="scientific">Ancylostoma ceylanicum</name>
    <dbReference type="NCBI Taxonomy" id="53326"/>
    <lineage>
        <taxon>Eukaryota</taxon>
        <taxon>Metazoa</taxon>
        <taxon>Ecdysozoa</taxon>
        <taxon>Nematoda</taxon>
        <taxon>Chromadorea</taxon>
        <taxon>Rhabditida</taxon>
        <taxon>Rhabditina</taxon>
        <taxon>Rhabditomorpha</taxon>
        <taxon>Strongyloidea</taxon>
        <taxon>Ancylostomatidae</taxon>
        <taxon>Ancylostomatinae</taxon>
        <taxon>Ancylostoma</taxon>
    </lineage>
</organism>
<sequence length="394" mass="45595">MGVNTQLSSRVEQTIPDLQRIVVQIQGMPENGDLLFDVTFEPFDSCEFHGWSDLPCVLKIKILQYLPYPTIRHFMLLSKESYILASKAKIQAESVRFREQSYRTEMFGMPGEKNRLDLVVCWMPPDKQLLRSAHKKYRLSFAEDPNGGCYVEKIRKKKGRVSVTRGVHYDEDTYTTAMRVLLGIARFLDILTVEIQLRSLYPQIERVLKEEPSSTTLCSDTFDIRTEDRELVNMFIPFLRPKCRWVIFSHGIVEPDRIFLQTPFFDSDVVRAARDMYIDVKTGITDSQMTKLEAPVLRISSPYLSAWSINKLILQWLEGKRKITFVHIRATRELPKNEVFRDIDPAVLLRGGEASDGRGYDPALYTLVRSDHGDLVVYLDTDYCNLSDPFQFSH</sequence>
<dbReference type="Proteomes" id="UP000024635">
    <property type="component" value="Unassembled WGS sequence"/>
</dbReference>
<keyword evidence="3" id="KW-1185">Reference proteome</keyword>
<name>A0A016VFD6_9BILA</name>
<accession>A0A016VFD6</accession>
<evidence type="ECO:0000259" key="1">
    <source>
        <dbReference type="Pfam" id="PF00646"/>
    </source>
</evidence>
<dbReference type="OrthoDB" id="5862011at2759"/>
<protein>
    <recommendedName>
        <fullName evidence="1">F-box domain-containing protein</fullName>
    </recommendedName>
</protein>
<evidence type="ECO:0000313" key="3">
    <source>
        <dbReference type="Proteomes" id="UP000024635"/>
    </source>
</evidence>
<comment type="caution">
    <text evidence="2">The sequence shown here is derived from an EMBL/GenBank/DDBJ whole genome shotgun (WGS) entry which is preliminary data.</text>
</comment>
<evidence type="ECO:0000313" key="2">
    <source>
        <dbReference type="EMBL" id="EYC26105.1"/>
    </source>
</evidence>
<dbReference type="AlphaFoldDB" id="A0A016VFD6"/>
<dbReference type="InterPro" id="IPR001810">
    <property type="entry name" value="F-box_dom"/>
</dbReference>
<proteinExistence type="predicted"/>